<dbReference type="InterPro" id="IPR014756">
    <property type="entry name" value="Ig_E-set"/>
</dbReference>
<dbReference type="Gene3D" id="2.60.120.260">
    <property type="entry name" value="Galactose-binding domain-like"/>
    <property type="match status" value="1"/>
</dbReference>
<dbReference type="Proteomes" id="UP000659388">
    <property type="component" value="Unassembled WGS sequence"/>
</dbReference>
<dbReference type="AlphaFoldDB" id="A0A937F5X1"/>
<dbReference type="SUPFAM" id="SSF81296">
    <property type="entry name" value="E set domains"/>
    <property type="match status" value="2"/>
</dbReference>
<comment type="caution">
    <text evidence="3">The sequence shown here is derived from an EMBL/GenBank/DDBJ whole genome shotgun (WGS) entry which is preliminary data.</text>
</comment>
<organism evidence="3 4">
    <name type="scientific">Fulvivirga sediminis</name>
    <dbReference type="NCBI Taxonomy" id="2803949"/>
    <lineage>
        <taxon>Bacteria</taxon>
        <taxon>Pseudomonadati</taxon>
        <taxon>Bacteroidota</taxon>
        <taxon>Cytophagia</taxon>
        <taxon>Cytophagales</taxon>
        <taxon>Fulvivirgaceae</taxon>
        <taxon>Fulvivirga</taxon>
    </lineage>
</organism>
<sequence length="514" mass="56084">MKKVFSNKIGLILSYLFLMVLLPSCEDDDVDNGVELLSFGPSGVRHGEQVQFIGNNLDRVDTVELAGDIMIPKAEFVSQSNEVIEVIIPKETEEGYVILHTSEGMITTKTKLSFNVPVEVSSFSTSVVKPGSNITFRGNYMNWVESVVFASNVTVTDFESKSMTELVVKVPPEAQTGLITLYSGGTEPVTIEMDEELEVVLPTISSISPLSLKHADHLTVTGTDLDLVSGIRFPDDSVVSNFISQSESSIVVEVPITSTSGSIELIMPSTVEVESTDEISIILPVTTSIAPELAELEDDVTITGTDLDLIKSITFKASAVTITEFISKSPTQIVVTIPKDAKSGALTYKTINDFEVISEVNASLNVSEVYYVYDDALNANWQLWDGWGTELKDAANTEQPKTGSRAIKVIYNNDYGAIQLHPVTDVDVFNKFNTIVLSVYGMAGTEGNSMAIELLDANGGRAESTFTVKEGEYKEVEIPISNYASIDLTQINEVYIKNYGVTDNAVYIDDFQLK</sequence>
<dbReference type="InterPro" id="IPR013783">
    <property type="entry name" value="Ig-like_fold"/>
</dbReference>
<feature type="domain" description="IPT/TIG" evidence="2">
    <location>
        <begin position="284"/>
        <end position="343"/>
    </location>
</feature>
<reference evidence="3" key="1">
    <citation type="submission" date="2021-01" db="EMBL/GenBank/DDBJ databases">
        <title>Fulvivirga kasyanovii gen. nov., sp nov., a novel member of the phylum Bacteroidetes isolated from seawater in a mussel farm.</title>
        <authorList>
            <person name="Zhao L.-H."/>
            <person name="Wang Z.-J."/>
        </authorList>
    </citation>
    <scope>NUCLEOTIDE SEQUENCE</scope>
    <source>
        <strain evidence="3">2943</strain>
    </source>
</reference>
<keyword evidence="1" id="KW-0732">Signal</keyword>
<proteinExistence type="predicted"/>
<feature type="signal peptide" evidence="1">
    <location>
        <begin position="1"/>
        <end position="26"/>
    </location>
</feature>
<protein>
    <submittedName>
        <fullName evidence="3">IPT/TIG domain-containing protein</fullName>
    </submittedName>
</protein>
<evidence type="ECO:0000259" key="2">
    <source>
        <dbReference type="Pfam" id="PF01833"/>
    </source>
</evidence>
<dbReference type="Pfam" id="PF01833">
    <property type="entry name" value="TIG"/>
    <property type="match status" value="2"/>
</dbReference>
<evidence type="ECO:0000313" key="4">
    <source>
        <dbReference type="Proteomes" id="UP000659388"/>
    </source>
</evidence>
<dbReference type="RefSeq" id="WP_202243267.1">
    <property type="nucleotide sequence ID" value="NZ_JAESIY010000002.1"/>
</dbReference>
<dbReference type="InterPro" id="IPR002909">
    <property type="entry name" value="IPT_dom"/>
</dbReference>
<accession>A0A937F5X1</accession>
<dbReference type="EMBL" id="JAESIY010000002">
    <property type="protein sequence ID" value="MBL3655606.1"/>
    <property type="molecule type" value="Genomic_DNA"/>
</dbReference>
<evidence type="ECO:0000256" key="1">
    <source>
        <dbReference type="SAM" id="SignalP"/>
    </source>
</evidence>
<gene>
    <name evidence="3" type="ORF">JL102_05665</name>
</gene>
<feature type="domain" description="IPT/TIG" evidence="2">
    <location>
        <begin position="202"/>
        <end position="265"/>
    </location>
</feature>
<name>A0A937F5X1_9BACT</name>
<feature type="chain" id="PRO_5037872958" evidence="1">
    <location>
        <begin position="27"/>
        <end position="514"/>
    </location>
</feature>
<dbReference type="Gene3D" id="2.60.40.10">
    <property type="entry name" value="Immunoglobulins"/>
    <property type="match status" value="4"/>
</dbReference>
<keyword evidence="4" id="KW-1185">Reference proteome</keyword>
<evidence type="ECO:0000313" key="3">
    <source>
        <dbReference type="EMBL" id="MBL3655606.1"/>
    </source>
</evidence>